<name>A0A067CUZ2_SAPPC</name>
<feature type="region of interest" description="Disordered" evidence="1">
    <location>
        <begin position="124"/>
        <end position="183"/>
    </location>
</feature>
<feature type="region of interest" description="Disordered" evidence="1">
    <location>
        <begin position="311"/>
        <end position="332"/>
    </location>
</feature>
<protein>
    <submittedName>
        <fullName evidence="2">Uncharacterized protein</fullName>
    </submittedName>
</protein>
<evidence type="ECO:0000256" key="1">
    <source>
        <dbReference type="SAM" id="MobiDB-lite"/>
    </source>
</evidence>
<dbReference type="Proteomes" id="UP000030745">
    <property type="component" value="Unassembled WGS sequence"/>
</dbReference>
<evidence type="ECO:0000313" key="2">
    <source>
        <dbReference type="EMBL" id="KDO30597.1"/>
    </source>
</evidence>
<feature type="compositionally biased region" description="Basic and acidic residues" evidence="1">
    <location>
        <begin position="124"/>
        <end position="155"/>
    </location>
</feature>
<feature type="region of interest" description="Disordered" evidence="1">
    <location>
        <begin position="212"/>
        <end position="245"/>
    </location>
</feature>
<dbReference type="AlphaFoldDB" id="A0A067CUZ2"/>
<feature type="compositionally biased region" description="Basic and acidic residues" evidence="1">
    <location>
        <begin position="217"/>
        <end position="245"/>
    </location>
</feature>
<dbReference type="EMBL" id="KK583201">
    <property type="protein sequence ID" value="KDO30597.1"/>
    <property type="molecule type" value="Genomic_DNA"/>
</dbReference>
<dbReference type="GeneID" id="24140970"/>
<feature type="compositionally biased region" description="Basic and acidic residues" evidence="1">
    <location>
        <begin position="163"/>
        <end position="183"/>
    </location>
</feature>
<gene>
    <name evidence="2" type="ORF">SPRG_19662</name>
</gene>
<dbReference type="RefSeq" id="XP_012198882.1">
    <property type="nucleotide sequence ID" value="XM_012343492.1"/>
</dbReference>
<evidence type="ECO:0000313" key="3">
    <source>
        <dbReference type="Proteomes" id="UP000030745"/>
    </source>
</evidence>
<proteinExistence type="predicted"/>
<reference evidence="2 3" key="1">
    <citation type="journal article" date="2013" name="PLoS Genet.">
        <title>Distinctive expansion of potential virulence genes in the genome of the oomycete fish pathogen Saprolegnia parasitica.</title>
        <authorList>
            <person name="Jiang R.H."/>
            <person name="de Bruijn I."/>
            <person name="Haas B.J."/>
            <person name="Belmonte R."/>
            <person name="Lobach L."/>
            <person name="Christie J."/>
            <person name="van den Ackerveken G."/>
            <person name="Bottin A."/>
            <person name="Bulone V."/>
            <person name="Diaz-Moreno S.M."/>
            <person name="Dumas B."/>
            <person name="Fan L."/>
            <person name="Gaulin E."/>
            <person name="Govers F."/>
            <person name="Grenville-Briggs L.J."/>
            <person name="Horner N.R."/>
            <person name="Levin J.Z."/>
            <person name="Mammella M."/>
            <person name="Meijer H.J."/>
            <person name="Morris P."/>
            <person name="Nusbaum C."/>
            <person name="Oome S."/>
            <person name="Phillips A.J."/>
            <person name="van Rooyen D."/>
            <person name="Rzeszutek E."/>
            <person name="Saraiva M."/>
            <person name="Secombes C.J."/>
            <person name="Seidl M.F."/>
            <person name="Snel B."/>
            <person name="Stassen J.H."/>
            <person name="Sykes S."/>
            <person name="Tripathy S."/>
            <person name="van den Berg H."/>
            <person name="Vega-Arreguin J.C."/>
            <person name="Wawra S."/>
            <person name="Young S.K."/>
            <person name="Zeng Q."/>
            <person name="Dieguez-Uribeondo J."/>
            <person name="Russ C."/>
            <person name="Tyler B.M."/>
            <person name="van West P."/>
        </authorList>
    </citation>
    <scope>NUCLEOTIDE SEQUENCE [LARGE SCALE GENOMIC DNA]</scope>
    <source>
        <strain evidence="2 3">CBS 223.65</strain>
    </source>
</reference>
<keyword evidence="3" id="KW-1185">Reference proteome</keyword>
<accession>A0A067CUZ2</accession>
<organism evidence="2 3">
    <name type="scientific">Saprolegnia parasitica (strain CBS 223.65)</name>
    <dbReference type="NCBI Taxonomy" id="695850"/>
    <lineage>
        <taxon>Eukaryota</taxon>
        <taxon>Sar</taxon>
        <taxon>Stramenopiles</taxon>
        <taxon>Oomycota</taxon>
        <taxon>Saprolegniomycetes</taxon>
        <taxon>Saprolegniales</taxon>
        <taxon>Saprolegniaceae</taxon>
        <taxon>Saprolegnia</taxon>
    </lineage>
</organism>
<dbReference type="VEuPathDB" id="FungiDB:SPRG_19662"/>
<feature type="region of interest" description="Disordered" evidence="1">
    <location>
        <begin position="1"/>
        <end position="28"/>
    </location>
</feature>
<dbReference type="KEGG" id="spar:SPRG_19662"/>
<sequence>MDLLEHERDDDDRDGGEREKAGNPAPRRNVRGVKDLVEVRLALRLRELVVLVALGLVLDLGDRRLLGVDLEEHVADLNDAVHRVNADDRDGRERVVCLEARDVLGHEPVVELVRLEVRRHDGRRDDVAEEDRVHDTQRQHERNGVGARRPVERPAKARRLHAKDRERTKAVKAEEEDAPAVRDDTRLEKEVPLVLDDLLGRMERLDHVGCRGTTGEEEAHVNDKLAAEREGDEEAKERNAGAPRKRVDPVEVDDVGREVALGLVADLFVHGLRERKHTRAKAGLAGQTHAGHGGRLDDDVFLDRKKAADDTDLGEAAHDHEATDTGEHVEGRRDTDLETVVHGEHADENANDRADDERFQRNLRVLEAVGDGCKLEHVLGLVVFTERRGLGLGLVVRRRRRRVLGVGVFRRVHGCTSSKKAK</sequence>